<reference evidence="2" key="1">
    <citation type="journal article" date="2022" name="bioRxiv">
        <title>Sequencing and chromosome-scale assembly of the giantPleurodeles waltlgenome.</title>
        <authorList>
            <person name="Brown T."/>
            <person name="Elewa A."/>
            <person name="Iarovenko S."/>
            <person name="Subramanian E."/>
            <person name="Araus A.J."/>
            <person name="Petzold A."/>
            <person name="Susuki M."/>
            <person name="Suzuki K.-i.T."/>
            <person name="Hayashi T."/>
            <person name="Toyoda A."/>
            <person name="Oliveira C."/>
            <person name="Osipova E."/>
            <person name="Leigh N.D."/>
            <person name="Simon A."/>
            <person name="Yun M.H."/>
        </authorList>
    </citation>
    <scope>NUCLEOTIDE SEQUENCE</scope>
    <source>
        <strain evidence="2">20211129_DDA</strain>
        <tissue evidence="2">Liver</tissue>
    </source>
</reference>
<gene>
    <name evidence="2" type="ORF">NDU88_009232</name>
</gene>
<evidence type="ECO:0000313" key="3">
    <source>
        <dbReference type="Proteomes" id="UP001066276"/>
    </source>
</evidence>
<evidence type="ECO:0000256" key="1">
    <source>
        <dbReference type="SAM" id="MobiDB-lite"/>
    </source>
</evidence>
<proteinExistence type="predicted"/>
<keyword evidence="3" id="KW-1185">Reference proteome</keyword>
<feature type="region of interest" description="Disordered" evidence="1">
    <location>
        <begin position="22"/>
        <end position="70"/>
    </location>
</feature>
<dbReference type="AlphaFoldDB" id="A0AAV7QSE3"/>
<sequence length="70" mass="7631">MAECGPPSGPVGDILGKRRVTAREVWQSGDSRRSRRPVRGWTGAPLRRGCARVPESLGLRSRGPTSMSDR</sequence>
<evidence type="ECO:0000313" key="2">
    <source>
        <dbReference type="EMBL" id="KAJ1142920.1"/>
    </source>
</evidence>
<dbReference type="EMBL" id="JANPWB010000010">
    <property type="protein sequence ID" value="KAJ1142920.1"/>
    <property type="molecule type" value="Genomic_DNA"/>
</dbReference>
<protein>
    <submittedName>
        <fullName evidence="2">Uncharacterized protein</fullName>
    </submittedName>
</protein>
<name>A0AAV7QSE3_PLEWA</name>
<dbReference type="Proteomes" id="UP001066276">
    <property type="component" value="Chromosome 6"/>
</dbReference>
<accession>A0AAV7QSE3</accession>
<organism evidence="2 3">
    <name type="scientific">Pleurodeles waltl</name>
    <name type="common">Iberian ribbed newt</name>
    <dbReference type="NCBI Taxonomy" id="8319"/>
    <lineage>
        <taxon>Eukaryota</taxon>
        <taxon>Metazoa</taxon>
        <taxon>Chordata</taxon>
        <taxon>Craniata</taxon>
        <taxon>Vertebrata</taxon>
        <taxon>Euteleostomi</taxon>
        <taxon>Amphibia</taxon>
        <taxon>Batrachia</taxon>
        <taxon>Caudata</taxon>
        <taxon>Salamandroidea</taxon>
        <taxon>Salamandridae</taxon>
        <taxon>Pleurodelinae</taxon>
        <taxon>Pleurodeles</taxon>
    </lineage>
</organism>
<comment type="caution">
    <text evidence="2">The sequence shown here is derived from an EMBL/GenBank/DDBJ whole genome shotgun (WGS) entry which is preliminary data.</text>
</comment>